<dbReference type="GO" id="GO:0030163">
    <property type="term" value="P:protein catabolic process"/>
    <property type="evidence" value="ECO:0007669"/>
    <property type="project" value="UniProtKB-ARBA"/>
</dbReference>
<dbReference type="FunFam" id="3.30.710.10:FF:000159">
    <property type="entry name" value="Speckle-type POZ protein B"/>
    <property type="match status" value="1"/>
</dbReference>
<dbReference type="Gene3D" id="2.60.210.10">
    <property type="entry name" value="Apoptosis, Tumor Necrosis Factor Receptor Associated Protein 2, Chain A"/>
    <property type="match status" value="1"/>
</dbReference>
<dbReference type="SUPFAM" id="SSF54695">
    <property type="entry name" value="POZ domain"/>
    <property type="match status" value="1"/>
</dbReference>
<dbReference type="SMART" id="SM00225">
    <property type="entry name" value="BTB"/>
    <property type="match status" value="1"/>
</dbReference>
<keyword evidence="4" id="KW-1185">Reference proteome</keyword>
<evidence type="ECO:0000259" key="1">
    <source>
        <dbReference type="PROSITE" id="PS50097"/>
    </source>
</evidence>
<sequence length="294" mass="32969">MANEVLFVGTSTCSSNFSIEAKAEGLQESVGVKRLLLKMGISKENVLSLFLLLEPCSMTSGVYVKPKFCILNIKKEQENISSSAKIWLFCEKSRFWGLTKFIEKNILFDKAANLLPDDELTIVCEIGMVNIVNICDQPKKTQYKVIEGKLNENLGNLLDNGKLSDVTFFVGDREVQAHKALLIFCTTRSDVFAAMFQHDMEESQINRIVVSDIDYDVLKEMLKFIYTDKAPNLDEMAHDLLAAADKYALENLKVMCEETLCTKISAENAAETLILADLHSATQLKAHAMDFIKT</sequence>
<dbReference type="InterPro" id="IPR002083">
    <property type="entry name" value="MATH/TRAF_dom"/>
</dbReference>
<name>A0A1A9W5K7_9MUSC</name>
<feature type="domain" description="MATH" evidence="2">
    <location>
        <begin position="1"/>
        <end position="126"/>
    </location>
</feature>
<dbReference type="PANTHER" id="PTHR24413">
    <property type="entry name" value="SPECKLE-TYPE POZ PROTEIN"/>
    <property type="match status" value="1"/>
</dbReference>
<dbReference type="Gene3D" id="6.10.250.3030">
    <property type="match status" value="1"/>
</dbReference>
<dbReference type="STRING" id="37001.A0A1A9W5K7"/>
<dbReference type="InterPro" id="IPR011333">
    <property type="entry name" value="SKP1/BTB/POZ_sf"/>
</dbReference>
<dbReference type="Pfam" id="PF00651">
    <property type="entry name" value="BTB"/>
    <property type="match status" value="1"/>
</dbReference>
<feature type="domain" description="BTB" evidence="1">
    <location>
        <begin position="164"/>
        <end position="229"/>
    </location>
</feature>
<evidence type="ECO:0000313" key="4">
    <source>
        <dbReference type="Proteomes" id="UP000091820"/>
    </source>
</evidence>
<accession>A0A1A9W5K7</accession>
<dbReference type="AlphaFoldDB" id="A0A1A9W5K7"/>
<evidence type="ECO:0000313" key="3">
    <source>
        <dbReference type="EnsemblMetazoa" id="GBRI007082-PA"/>
    </source>
</evidence>
<evidence type="ECO:0000259" key="2">
    <source>
        <dbReference type="PROSITE" id="PS50144"/>
    </source>
</evidence>
<dbReference type="InterPro" id="IPR000210">
    <property type="entry name" value="BTB/POZ_dom"/>
</dbReference>
<protein>
    <recommendedName>
        <fullName evidence="5">BTB domain-containing protein</fullName>
    </recommendedName>
</protein>
<dbReference type="Gene3D" id="3.30.710.10">
    <property type="entry name" value="Potassium Channel Kv1.1, Chain A"/>
    <property type="match status" value="1"/>
</dbReference>
<dbReference type="PROSITE" id="PS50097">
    <property type="entry name" value="BTB"/>
    <property type="match status" value="1"/>
</dbReference>
<dbReference type="Proteomes" id="UP000091820">
    <property type="component" value="Unassembled WGS sequence"/>
</dbReference>
<dbReference type="EnsemblMetazoa" id="GBRI007082-RA">
    <property type="protein sequence ID" value="GBRI007082-PA"/>
    <property type="gene ID" value="GBRI007082"/>
</dbReference>
<dbReference type="VEuPathDB" id="VectorBase:GBRI007082"/>
<reference evidence="3" key="2">
    <citation type="submission" date="2020-05" db="UniProtKB">
        <authorList>
            <consortium name="EnsemblMetazoa"/>
        </authorList>
    </citation>
    <scope>IDENTIFICATION</scope>
    <source>
        <strain evidence="3">IAEA</strain>
    </source>
</reference>
<dbReference type="Pfam" id="PF22486">
    <property type="entry name" value="MATH_2"/>
    <property type="match status" value="1"/>
</dbReference>
<proteinExistence type="predicted"/>
<evidence type="ECO:0008006" key="5">
    <source>
        <dbReference type="Google" id="ProtNLM"/>
    </source>
</evidence>
<dbReference type="SUPFAM" id="SSF49599">
    <property type="entry name" value="TRAF domain-like"/>
    <property type="match status" value="1"/>
</dbReference>
<dbReference type="PROSITE" id="PS50144">
    <property type="entry name" value="MATH"/>
    <property type="match status" value="1"/>
</dbReference>
<reference evidence="4" key="1">
    <citation type="submission" date="2014-03" db="EMBL/GenBank/DDBJ databases">
        <authorList>
            <person name="Aksoy S."/>
            <person name="Warren W."/>
            <person name="Wilson R.K."/>
        </authorList>
    </citation>
    <scope>NUCLEOTIDE SEQUENCE [LARGE SCALE GENOMIC DNA]</scope>
    <source>
        <strain evidence="4">IAEA</strain>
    </source>
</reference>
<organism evidence="3 4">
    <name type="scientific">Glossina brevipalpis</name>
    <dbReference type="NCBI Taxonomy" id="37001"/>
    <lineage>
        <taxon>Eukaryota</taxon>
        <taxon>Metazoa</taxon>
        <taxon>Ecdysozoa</taxon>
        <taxon>Arthropoda</taxon>
        <taxon>Hexapoda</taxon>
        <taxon>Insecta</taxon>
        <taxon>Pterygota</taxon>
        <taxon>Neoptera</taxon>
        <taxon>Endopterygota</taxon>
        <taxon>Diptera</taxon>
        <taxon>Brachycera</taxon>
        <taxon>Muscomorpha</taxon>
        <taxon>Hippoboscoidea</taxon>
        <taxon>Glossinidae</taxon>
        <taxon>Glossina</taxon>
    </lineage>
</organism>
<dbReference type="InterPro" id="IPR008974">
    <property type="entry name" value="TRAF-like"/>
</dbReference>